<dbReference type="PANTHER" id="PTHR34818">
    <property type="entry name" value="PROTEIN BLI-3"/>
    <property type="match status" value="1"/>
</dbReference>
<organism evidence="3 4">
    <name type="scientific">Periconia macrospinosa</name>
    <dbReference type="NCBI Taxonomy" id="97972"/>
    <lineage>
        <taxon>Eukaryota</taxon>
        <taxon>Fungi</taxon>
        <taxon>Dikarya</taxon>
        <taxon>Ascomycota</taxon>
        <taxon>Pezizomycotina</taxon>
        <taxon>Dothideomycetes</taxon>
        <taxon>Pleosporomycetidae</taxon>
        <taxon>Pleosporales</taxon>
        <taxon>Massarineae</taxon>
        <taxon>Periconiaceae</taxon>
        <taxon>Periconia</taxon>
    </lineage>
</organism>
<accession>A0A2V1DHV4</accession>
<dbReference type="AlphaFoldDB" id="A0A2V1DHV4"/>
<dbReference type="InterPro" id="IPR012349">
    <property type="entry name" value="Split_barrel_FMN-bd"/>
</dbReference>
<dbReference type="PANTHER" id="PTHR34818:SF1">
    <property type="entry name" value="PROTEIN BLI-3"/>
    <property type="match status" value="1"/>
</dbReference>
<dbReference type="SUPFAM" id="SSF50475">
    <property type="entry name" value="FMN-binding split barrel"/>
    <property type="match status" value="1"/>
</dbReference>
<dbReference type="Gene3D" id="2.30.110.10">
    <property type="entry name" value="Electron Transport, Fmn-binding Protein, Chain A"/>
    <property type="match status" value="1"/>
</dbReference>
<proteinExistence type="predicted"/>
<dbReference type="OrthoDB" id="434253at2759"/>
<dbReference type="STRING" id="97972.A0A2V1DHV4"/>
<evidence type="ECO:0000313" key="3">
    <source>
        <dbReference type="EMBL" id="PVH97710.1"/>
    </source>
</evidence>
<name>A0A2V1DHV4_9PLEO</name>
<gene>
    <name evidence="3" type="ORF">DM02DRAFT_684490</name>
</gene>
<evidence type="ECO:0000256" key="1">
    <source>
        <dbReference type="SAM" id="MobiDB-lite"/>
    </source>
</evidence>
<evidence type="ECO:0000313" key="4">
    <source>
        <dbReference type="Proteomes" id="UP000244855"/>
    </source>
</evidence>
<evidence type="ECO:0000259" key="2">
    <source>
        <dbReference type="Pfam" id="PF16242"/>
    </source>
</evidence>
<dbReference type="InterPro" id="IPR038725">
    <property type="entry name" value="YdaG_split_barrel_FMN-bd"/>
</dbReference>
<feature type="domain" description="General stress protein FMN-binding split barrel" evidence="2">
    <location>
        <begin position="31"/>
        <end position="183"/>
    </location>
</feature>
<reference evidence="3 4" key="1">
    <citation type="journal article" date="2018" name="Sci. Rep.">
        <title>Comparative genomics provides insights into the lifestyle and reveals functional heterogeneity of dark septate endophytic fungi.</title>
        <authorList>
            <person name="Knapp D.G."/>
            <person name="Nemeth J.B."/>
            <person name="Barry K."/>
            <person name="Hainaut M."/>
            <person name="Henrissat B."/>
            <person name="Johnson J."/>
            <person name="Kuo A."/>
            <person name="Lim J.H.P."/>
            <person name="Lipzen A."/>
            <person name="Nolan M."/>
            <person name="Ohm R.A."/>
            <person name="Tamas L."/>
            <person name="Grigoriev I.V."/>
            <person name="Spatafora J.W."/>
            <person name="Nagy L.G."/>
            <person name="Kovacs G.M."/>
        </authorList>
    </citation>
    <scope>NUCLEOTIDE SEQUENCE [LARGE SCALE GENOMIC DNA]</scope>
    <source>
        <strain evidence="3 4">DSE2036</strain>
    </source>
</reference>
<dbReference type="Proteomes" id="UP000244855">
    <property type="component" value="Unassembled WGS sequence"/>
</dbReference>
<feature type="region of interest" description="Disordered" evidence="1">
    <location>
        <begin position="1"/>
        <end position="24"/>
    </location>
</feature>
<dbReference type="Pfam" id="PF16242">
    <property type="entry name" value="Pyrid_ox_like"/>
    <property type="match status" value="1"/>
</dbReference>
<dbReference type="InterPro" id="IPR052917">
    <property type="entry name" value="Stress-Dev_Protein"/>
</dbReference>
<dbReference type="EMBL" id="KZ805430">
    <property type="protein sequence ID" value="PVH97710.1"/>
    <property type="molecule type" value="Genomic_DNA"/>
</dbReference>
<protein>
    <recommendedName>
        <fullName evidence="2">General stress protein FMN-binding split barrel domain-containing protein</fullName>
    </recommendedName>
</protein>
<sequence length="205" mass="22904">MPENLKPEEVNSQTDPSVAKQYDNETSKVKQVEDFYKLVDENKISMLNAYRKGVGPVGRCMAVAKRSGPDILYLTNAHSKKMDDLQQNKEVQISFHDTKTEDWISITGVVTTLSNSDPRIEELYTRAIKAWFGDLGDGKHDGGPRDPRMTLIEIKSKYVVYYKTEVGTLGMITEVGAAALTGKVAKTGTLRELTEQDLEQARKMG</sequence>
<keyword evidence="4" id="KW-1185">Reference proteome</keyword>